<protein>
    <submittedName>
        <fullName evidence="3">Outer membrane porin F</fullName>
    </submittedName>
</protein>
<dbReference type="InterPro" id="IPR036737">
    <property type="entry name" value="OmpA-like_sf"/>
</dbReference>
<keyword evidence="1" id="KW-0472">Membrane</keyword>
<evidence type="ECO:0000256" key="1">
    <source>
        <dbReference type="PROSITE-ProRule" id="PRU00473"/>
    </source>
</evidence>
<dbReference type="Pfam" id="PF00691">
    <property type="entry name" value="OmpA"/>
    <property type="match status" value="1"/>
</dbReference>
<dbReference type="PROSITE" id="PS51123">
    <property type="entry name" value="OMPA_2"/>
    <property type="match status" value="1"/>
</dbReference>
<dbReference type="PANTHER" id="PTHR30329:SF20">
    <property type="entry name" value="EXPORTED PROTEIN"/>
    <property type="match status" value="1"/>
</dbReference>
<dbReference type="SUPFAM" id="SSF103088">
    <property type="entry name" value="OmpA-like"/>
    <property type="match status" value="1"/>
</dbReference>
<accession>A0A222DZ69</accession>
<dbReference type="GO" id="GO:0016020">
    <property type="term" value="C:membrane"/>
    <property type="evidence" value="ECO:0007669"/>
    <property type="project" value="UniProtKB-UniRule"/>
</dbReference>
<dbReference type="InterPro" id="IPR006665">
    <property type="entry name" value="OmpA-like"/>
</dbReference>
<dbReference type="OrthoDB" id="5525824at2"/>
<dbReference type="EMBL" id="CP022540">
    <property type="protein sequence ID" value="ASP19001.1"/>
    <property type="molecule type" value="Genomic_DNA"/>
</dbReference>
<dbReference type="Gene3D" id="3.40.1520.20">
    <property type="match status" value="1"/>
</dbReference>
<evidence type="ECO:0000313" key="4">
    <source>
        <dbReference type="Proteomes" id="UP000203589"/>
    </source>
</evidence>
<reference evidence="3 4" key="1">
    <citation type="submission" date="2017-07" db="EMBL/GenBank/DDBJ databases">
        <title>Genome Sequence of Antarctobacter heliothermus Strain SMS3 Isolated from a culture of the Diatom Skeletonema marinoi.</title>
        <authorList>
            <person name="Topel M."/>
            <person name="Pinder M.I.M."/>
            <person name="Johansson O.N."/>
            <person name="Kourtchenko O."/>
            <person name="Godhe A."/>
            <person name="Clarke A.K."/>
        </authorList>
    </citation>
    <scope>NUCLEOTIDE SEQUENCE [LARGE SCALE GENOMIC DNA]</scope>
    <source>
        <strain evidence="3 4">SMS3</strain>
    </source>
</reference>
<dbReference type="AlphaFoldDB" id="A0A222DZ69"/>
<gene>
    <name evidence="3" type="ORF">ANTHELSMS3_00276</name>
</gene>
<dbReference type="Gene3D" id="3.30.1330.60">
    <property type="entry name" value="OmpA-like domain"/>
    <property type="match status" value="1"/>
</dbReference>
<evidence type="ECO:0000313" key="3">
    <source>
        <dbReference type="EMBL" id="ASP19001.1"/>
    </source>
</evidence>
<organism evidence="3 4">
    <name type="scientific">Antarctobacter heliothermus</name>
    <dbReference type="NCBI Taxonomy" id="74033"/>
    <lineage>
        <taxon>Bacteria</taxon>
        <taxon>Pseudomonadati</taxon>
        <taxon>Pseudomonadota</taxon>
        <taxon>Alphaproteobacteria</taxon>
        <taxon>Rhodobacterales</taxon>
        <taxon>Roseobacteraceae</taxon>
        <taxon>Antarctobacter</taxon>
    </lineage>
</organism>
<sequence>MTAKALVEAIAALVIFLTLAGLGLFQVPREDATIEAGLQAQATALLADLPNPPTLTVKGREITVAGRVQSHAVRRQIESDLRAIDGVKEVNARLQVLPEVEEFAFSMRKGTDGVVLAGHVRRADTIAFLTELAGGPIPEVTLASGGAFDVWDGAVLTLAQAVAQLDEADIVLKGDAVQIRGVALWPADLAAIRRKLAELPPDIAVTSDLIARDDGRPFFLIAEKQPGLGVSLRGKLPLALSARDLSEVFTRGVQAETLSVGPVDPGYPALAASMLAAARVLDVADEGIVTVTPGTLILSALRGGDDVDQALDALRADLPSETLLAVSRLPLTDPEPFWLALERRAGKVTAQGVVPVDLAQQTLDAAFEGADVSGLRHALYPDITGWSDGLDAVSTVFDEIVEGRLLFEEGAVTLDALLPDPVSAGRVDALLTALPQGQDYRRTVELVDDGLILDATLTYTPQTGARIEGTLPGNLTAQDVPTLLGLPAVAGSAGSDKDMPLPRAKTVLLALERWLGEVEDLTMTLRPEGITLDAVLSPGVDMAQIDAAIRAILDPQDSLRLRRMAVFPEAGTERTNAALGLAQVFAAGHWLPKLDFTPSIAECARQSLLAERADPIHFLSGSARLDARSVRGVNALAAVARVCVLDGGLEVQVEGHTDSDGEVAANRAISRQRAVVVAVEIAKRGVRPGAMNVVGFGSARPVADNDSDAGRARNRHVSLFWRAPGQAVQ</sequence>
<name>A0A222DZ69_9RHOB</name>
<evidence type="ECO:0000259" key="2">
    <source>
        <dbReference type="PROSITE" id="PS51123"/>
    </source>
</evidence>
<dbReference type="RefSeq" id="WP_094033314.1">
    <property type="nucleotide sequence ID" value="NZ_CP022540.1"/>
</dbReference>
<keyword evidence="4" id="KW-1185">Reference proteome</keyword>
<dbReference type="InterPro" id="IPR050330">
    <property type="entry name" value="Bact_OuterMem_StrucFunc"/>
</dbReference>
<feature type="domain" description="OmpA-like" evidence="2">
    <location>
        <begin position="605"/>
        <end position="725"/>
    </location>
</feature>
<dbReference type="CDD" id="cd07185">
    <property type="entry name" value="OmpA_C-like"/>
    <property type="match status" value="1"/>
</dbReference>
<dbReference type="Proteomes" id="UP000203589">
    <property type="component" value="Chromosome"/>
</dbReference>
<dbReference type="KEGG" id="aht:ANTHELSMS3_00276"/>
<dbReference type="PANTHER" id="PTHR30329">
    <property type="entry name" value="STATOR ELEMENT OF FLAGELLAR MOTOR COMPLEX"/>
    <property type="match status" value="1"/>
</dbReference>
<proteinExistence type="predicted"/>